<sequence>MTQCCYLTSGILLAVKVQIAAVPYSQNRDMLLNKSTTLESNTAVSGAFRRRETAQHLHCDMRACLWLQGKLQFCFIHII</sequence>
<evidence type="ECO:0000313" key="2">
    <source>
        <dbReference type="EMBL" id="JAH31613.1"/>
    </source>
</evidence>
<evidence type="ECO:0000256" key="1">
    <source>
        <dbReference type="SAM" id="SignalP"/>
    </source>
</evidence>
<feature type="signal peptide" evidence="1">
    <location>
        <begin position="1"/>
        <end position="21"/>
    </location>
</feature>
<reference evidence="2" key="2">
    <citation type="journal article" date="2015" name="Fish Shellfish Immunol.">
        <title>Early steps in the European eel (Anguilla anguilla)-Vibrio vulnificus interaction in the gills: Role of the RtxA13 toxin.</title>
        <authorList>
            <person name="Callol A."/>
            <person name="Pajuelo D."/>
            <person name="Ebbesson L."/>
            <person name="Teles M."/>
            <person name="MacKenzie S."/>
            <person name="Amaro C."/>
        </authorList>
    </citation>
    <scope>NUCLEOTIDE SEQUENCE</scope>
</reference>
<protein>
    <recommendedName>
        <fullName evidence="3">Secreted protein</fullName>
    </recommendedName>
</protein>
<keyword evidence="1" id="KW-0732">Signal</keyword>
<evidence type="ECO:0008006" key="3">
    <source>
        <dbReference type="Google" id="ProtNLM"/>
    </source>
</evidence>
<accession>A0A0E9RTL2</accession>
<dbReference type="EMBL" id="GBXM01076964">
    <property type="protein sequence ID" value="JAH31613.1"/>
    <property type="molecule type" value="Transcribed_RNA"/>
</dbReference>
<feature type="chain" id="PRO_5002432056" description="Secreted protein" evidence="1">
    <location>
        <begin position="22"/>
        <end position="79"/>
    </location>
</feature>
<reference evidence="2" key="1">
    <citation type="submission" date="2014-11" db="EMBL/GenBank/DDBJ databases">
        <authorList>
            <person name="Amaro Gonzalez C."/>
        </authorList>
    </citation>
    <scope>NUCLEOTIDE SEQUENCE</scope>
</reference>
<proteinExistence type="predicted"/>
<name>A0A0E9RTL2_ANGAN</name>
<organism evidence="2">
    <name type="scientific">Anguilla anguilla</name>
    <name type="common">European freshwater eel</name>
    <name type="synonym">Muraena anguilla</name>
    <dbReference type="NCBI Taxonomy" id="7936"/>
    <lineage>
        <taxon>Eukaryota</taxon>
        <taxon>Metazoa</taxon>
        <taxon>Chordata</taxon>
        <taxon>Craniata</taxon>
        <taxon>Vertebrata</taxon>
        <taxon>Euteleostomi</taxon>
        <taxon>Actinopterygii</taxon>
        <taxon>Neopterygii</taxon>
        <taxon>Teleostei</taxon>
        <taxon>Anguilliformes</taxon>
        <taxon>Anguillidae</taxon>
        <taxon>Anguilla</taxon>
    </lineage>
</organism>
<dbReference type="AlphaFoldDB" id="A0A0E9RTL2"/>